<dbReference type="AlphaFoldDB" id="A0AAV5VP59"/>
<evidence type="ECO:0000313" key="1">
    <source>
        <dbReference type="EMBL" id="GMT20462.1"/>
    </source>
</evidence>
<protein>
    <recommendedName>
        <fullName evidence="3">DUF38 domain-containing protein</fullName>
    </recommendedName>
</protein>
<comment type="caution">
    <text evidence="1">The sequence shown here is derived from an EMBL/GenBank/DDBJ whole genome shotgun (WGS) entry which is preliminary data.</text>
</comment>
<gene>
    <name evidence="1" type="ORF">PFISCL1PPCAC_11759</name>
</gene>
<name>A0AAV5VP59_9BILA</name>
<dbReference type="EMBL" id="BTSY01000003">
    <property type="protein sequence ID" value="GMT20462.1"/>
    <property type="molecule type" value="Genomic_DNA"/>
</dbReference>
<accession>A0AAV5VP59</accession>
<proteinExistence type="predicted"/>
<feature type="non-terminal residue" evidence="1">
    <location>
        <position position="1"/>
    </location>
</feature>
<organism evidence="1 2">
    <name type="scientific">Pristionchus fissidentatus</name>
    <dbReference type="NCBI Taxonomy" id="1538716"/>
    <lineage>
        <taxon>Eukaryota</taxon>
        <taxon>Metazoa</taxon>
        <taxon>Ecdysozoa</taxon>
        <taxon>Nematoda</taxon>
        <taxon>Chromadorea</taxon>
        <taxon>Rhabditida</taxon>
        <taxon>Rhabditina</taxon>
        <taxon>Diplogasteromorpha</taxon>
        <taxon>Diplogasteroidea</taxon>
        <taxon>Neodiplogasteridae</taxon>
        <taxon>Pristionchus</taxon>
    </lineage>
</organism>
<evidence type="ECO:0008006" key="3">
    <source>
        <dbReference type="Google" id="ProtNLM"/>
    </source>
</evidence>
<dbReference type="Proteomes" id="UP001432322">
    <property type="component" value="Unassembled WGS sequence"/>
</dbReference>
<evidence type="ECO:0000313" key="2">
    <source>
        <dbReference type="Proteomes" id="UP001432322"/>
    </source>
</evidence>
<reference evidence="1" key="1">
    <citation type="submission" date="2023-10" db="EMBL/GenBank/DDBJ databases">
        <title>Genome assembly of Pristionchus species.</title>
        <authorList>
            <person name="Yoshida K."/>
            <person name="Sommer R.J."/>
        </authorList>
    </citation>
    <scope>NUCLEOTIDE SEQUENCE</scope>
    <source>
        <strain evidence="1">RS5133</strain>
    </source>
</reference>
<sequence>FALSSGRPIDVFHSYNTWIDAEMIVALPRMEELIVQQENVYMPLEGFSDEEVIAIAKQDHRVLQLSSNFSDPTTLPRLIEMVRSSEYMRVLKIDVPLEHFNDYLSTINLHEDENRLIDTKENKNVICIIGDSRIRCYLLNFGSWFMEVEITWCRKIWIYDYEPNMTNYKGLFHTVTLPVT</sequence>
<keyword evidence="2" id="KW-1185">Reference proteome</keyword>